<dbReference type="InterPro" id="IPR003200">
    <property type="entry name" value="Nict_dMeBzImd_PRibTrfase"/>
</dbReference>
<evidence type="ECO:0000313" key="12">
    <source>
        <dbReference type="Proteomes" id="UP001195903"/>
    </source>
</evidence>
<dbReference type="Gene3D" id="3.40.50.10210">
    <property type="match status" value="1"/>
</dbReference>
<comment type="caution">
    <text evidence="11">The sequence shown here is derived from an EMBL/GenBank/DDBJ whole genome shotgun (WGS) entry which is preliminary data.</text>
</comment>
<keyword evidence="12" id="KW-1185">Reference proteome</keyword>
<sequence length="344" mass="35923">MFQIKALDKSCDQNIQRRIDLKTKPVGALGKLESLALQLVRMLGDEPTVARPAMLVFAADHGIADAGVSIAPPEVTAQMVANFAAGGAAINVFCRELGWTLEIIDAGILTPPDPSLNVTNCRLGAGTGPIHKRAAMTLGQVEQGLEFGRARVRAHHSLGSNLIGLGEMGIGNTSSAAAIMAALLDIEAKDCVGRGTGVDAATLKRKQMLVEQALVLHMSELGDAKSVLACVGGFEIVQMTGAILGAAEIGIPVMVDGFIATAAALCAVKMYPETKEYLIFAHRSGERAHGMMLEHLGVEPLLDLGMRLGEGSGAALALPLIKAACGFYREMASFDDAGVEPVVS</sequence>
<keyword evidence="6 10" id="KW-0328">Glycosyltransferase</keyword>
<comment type="pathway">
    <text evidence="1 10">Nucleoside biosynthesis; alpha-ribazole biosynthesis; alpha-ribazole from 5,6-dimethylbenzimidazole: step 1/2.</text>
</comment>
<evidence type="ECO:0000256" key="1">
    <source>
        <dbReference type="ARBA" id="ARBA00005049"/>
    </source>
</evidence>
<evidence type="ECO:0000256" key="6">
    <source>
        <dbReference type="ARBA" id="ARBA00022676"/>
    </source>
</evidence>
<evidence type="ECO:0000256" key="10">
    <source>
        <dbReference type="HAMAP-Rule" id="MF_00230"/>
    </source>
</evidence>
<feature type="active site" description="Proton acceptor" evidence="10">
    <location>
        <position position="310"/>
    </location>
</feature>
<comment type="similarity">
    <text evidence="2 10">Belongs to the CobT family.</text>
</comment>
<dbReference type="PANTHER" id="PTHR43463:SF1">
    <property type="entry name" value="NICOTINATE-NUCLEOTIDE--DIMETHYLBENZIMIDAZOLE PHOSPHORIBOSYLTRANSFERASE"/>
    <property type="match status" value="1"/>
</dbReference>
<dbReference type="InterPro" id="IPR036087">
    <property type="entry name" value="Nict_dMeBzImd_PRibTrfase_sf"/>
</dbReference>
<organism evidence="11 12">
    <name type="scientific">Shewanella jiangmenensis</name>
    <dbReference type="NCBI Taxonomy" id="2837387"/>
    <lineage>
        <taxon>Bacteria</taxon>
        <taxon>Pseudomonadati</taxon>
        <taxon>Pseudomonadota</taxon>
        <taxon>Gammaproteobacteria</taxon>
        <taxon>Alteromonadales</taxon>
        <taxon>Shewanellaceae</taxon>
        <taxon>Shewanella</taxon>
    </lineage>
</organism>
<evidence type="ECO:0000256" key="5">
    <source>
        <dbReference type="ARBA" id="ARBA00022573"/>
    </source>
</evidence>
<dbReference type="GO" id="GO:0008939">
    <property type="term" value="F:nicotinate-nucleotide-dimethylbenzimidazole phosphoribosyltransferase activity"/>
    <property type="evidence" value="ECO:0007669"/>
    <property type="project" value="UniProtKB-EC"/>
</dbReference>
<dbReference type="PANTHER" id="PTHR43463">
    <property type="entry name" value="NICOTINATE-NUCLEOTIDE--DIMETHYLBENZIMIDAZOLE PHOSPHORIBOSYLTRANSFERASE"/>
    <property type="match status" value="1"/>
</dbReference>
<evidence type="ECO:0000313" key="11">
    <source>
        <dbReference type="EMBL" id="MBT1444389.1"/>
    </source>
</evidence>
<comment type="function">
    <text evidence="10">Catalyzes the synthesis of alpha-ribazole-5'-phosphate from nicotinate mononucleotide (NAMN) and 5,6-dimethylbenzimidazole (DMB).</text>
</comment>
<dbReference type="EMBL" id="JAHEPS010000002">
    <property type="protein sequence ID" value="MBT1444389.1"/>
    <property type="molecule type" value="Genomic_DNA"/>
</dbReference>
<dbReference type="InterPro" id="IPR023195">
    <property type="entry name" value="Nict_dMeBzImd_PRibTrfase_N"/>
</dbReference>
<dbReference type="EC" id="2.4.2.21" evidence="3 10"/>
<dbReference type="NCBIfam" id="TIGR03160">
    <property type="entry name" value="cobT_DBIPRT"/>
    <property type="match status" value="1"/>
</dbReference>
<evidence type="ECO:0000256" key="3">
    <source>
        <dbReference type="ARBA" id="ARBA00011991"/>
    </source>
</evidence>
<protein>
    <recommendedName>
        <fullName evidence="4 10">Nicotinate-nucleotide--dimethylbenzimidazole phosphoribosyltransferase</fullName>
        <shortName evidence="10">NN:DBI PRT</shortName>
        <ecNumber evidence="3 10">2.4.2.21</ecNumber>
    </recommendedName>
    <alternativeName>
        <fullName evidence="8 10">N(1)-alpha-phosphoribosyltransferase</fullName>
    </alternativeName>
</protein>
<keyword evidence="7 10" id="KW-0808">Transferase</keyword>
<gene>
    <name evidence="10 11" type="primary">cobT</name>
    <name evidence="11" type="ORF">KJI95_07595</name>
</gene>
<evidence type="ECO:0000256" key="2">
    <source>
        <dbReference type="ARBA" id="ARBA00007110"/>
    </source>
</evidence>
<dbReference type="NCBIfam" id="NF000996">
    <property type="entry name" value="PRK00105.1"/>
    <property type="match status" value="1"/>
</dbReference>
<accession>A0ABS5V1P4</accession>
<dbReference type="HAMAP" id="MF_00230">
    <property type="entry name" value="CobT"/>
    <property type="match status" value="1"/>
</dbReference>
<keyword evidence="5 10" id="KW-0169">Cobalamin biosynthesis</keyword>
<proteinExistence type="inferred from homology"/>
<name>A0ABS5V1P4_9GAMM</name>
<dbReference type="CDD" id="cd02439">
    <property type="entry name" value="DMB-PRT_CobT"/>
    <property type="match status" value="1"/>
</dbReference>
<evidence type="ECO:0000256" key="7">
    <source>
        <dbReference type="ARBA" id="ARBA00022679"/>
    </source>
</evidence>
<comment type="catalytic activity">
    <reaction evidence="9 10">
        <text>5,6-dimethylbenzimidazole + nicotinate beta-D-ribonucleotide = alpha-ribazole 5'-phosphate + nicotinate + H(+)</text>
        <dbReference type="Rhea" id="RHEA:11196"/>
        <dbReference type="ChEBI" id="CHEBI:15378"/>
        <dbReference type="ChEBI" id="CHEBI:15890"/>
        <dbReference type="ChEBI" id="CHEBI:32544"/>
        <dbReference type="ChEBI" id="CHEBI:57502"/>
        <dbReference type="ChEBI" id="CHEBI:57918"/>
        <dbReference type="EC" id="2.4.2.21"/>
    </reaction>
</comment>
<reference evidence="11 12" key="1">
    <citation type="submission" date="2021-05" db="EMBL/GenBank/DDBJ databases">
        <title>Shewanella sp. JM162201.</title>
        <authorList>
            <person name="Xu S."/>
            <person name="Li A."/>
        </authorList>
    </citation>
    <scope>NUCLEOTIDE SEQUENCE [LARGE SCALE GENOMIC DNA]</scope>
    <source>
        <strain evidence="11 12">JM162201</strain>
    </source>
</reference>
<dbReference type="Proteomes" id="UP001195903">
    <property type="component" value="Unassembled WGS sequence"/>
</dbReference>
<dbReference type="RefSeq" id="WP_214506579.1">
    <property type="nucleotide sequence ID" value="NZ_JAHEPS010000002.1"/>
</dbReference>
<dbReference type="Pfam" id="PF02277">
    <property type="entry name" value="DBI_PRT"/>
    <property type="match status" value="1"/>
</dbReference>
<evidence type="ECO:0000256" key="8">
    <source>
        <dbReference type="ARBA" id="ARBA00030686"/>
    </source>
</evidence>
<dbReference type="InterPro" id="IPR017846">
    <property type="entry name" value="Nict_dMeBzImd_PRibTrfase_bact"/>
</dbReference>
<dbReference type="Gene3D" id="1.10.1610.10">
    <property type="match status" value="1"/>
</dbReference>
<evidence type="ECO:0000256" key="9">
    <source>
        <dbReference type="ARBA" id="ARBA00047340"/>
    </source>
</evidence>
<evidence type="ECO:0000256" key="4">
    <source>
        <dbReference type="ARBA" id="ARBA00015486"/>
    </source>
</evidence>
<dbReference type="SUPFAM" id="SSF52733">
    <property type="entry name" value="Nicotinate mononucleotide:5,6-dimethylbenzimidazole phosphoribosyltransferase (CobT)"/>
    <property type="match status" value="1"/>
</dbReference>